<keyword evidence="6" id="KW-1185">Reference proteome</keyword>
<feature type="domain" description="Tyrosinase copper-binding" evidence="3">
    <location>
        <begin position="112"/>
        <end position="129"/>
    </location>
</feature>
<dbReference type="InterPro" id="IPR050316">
    <property type="entry name" value="Tyrosinase/Hemocyanin"/>
</dbReference>
<name>A0A6A7BAZ2_9PLEO</name>
<dbReference type="SUPFAM" id="SSF48056">
    <property type="entry name" value="Di-copper centre-containing domain"/>
    <property type="match status" value="1"/>
</dbReference>
<dbReference type="Pfam" id="PF00264">
    <property type="entry name" value="Tyrosinase"/>
    <property type="match status" value="1"/>
</dbReference>
<gene>
    <name evidence="5" type="ORF">T440DRAFT_516414</name>
</gene>
<dbReference type="AlphaFoldDB" id="A0A6A7BAZ2"/>
<dbReference type="InterPro" id="IPR002227">
    <property type="entry name" value="Tyrosinase_Cu-bd"/>
</dbReference>
<evidence type="ECO:0000259" key="4">
    <source>
        <dbReference type="PROSITE" id="PS00498"/>
    </source>
</evidence>
<reference evidence="5" key="1">
    <citation type="submission" date="2020-01" db="EMBL/GenBank/DDBJ databases">
        <authorList>
            <consortium name="DOE Joint Genome Institute"/>
            <person name="Haridas S."/>
            <person name="Albert R."/>
            <person name="Binder M."/>
            <person name="Bloem J."/>
            <person name="Labutti K."/>
            <person name="Salamov A."/>
            <person name="Andreopoulos B."/>
            <person name="Baker S.E."/>
            <person name="Barry K."/>
            <person name="Bills G."/>
            <person name="Bluhm B.H."/>
            <person name="Cannon C."/>
            <person name="Castanera R."/>
            <person name="Culley D.E."/>
            <person name="Daum C."/>
            <person name="Ezra D."/>
            <person name="Gonzalez J.B."/>
            <person name="Henrissat B."/>
            <person name="Kuo A."/>
            <person name="Liang C."/>
            <person name="Lipzen A."/>
            <person name="Lutzoni F."/>
            <person name="Magnuson J."/>
            <person name="Mondo S."/>
            <person name="Nolan M."/>
            <person name="Ohm R."/>
            <person name="Pangilinan J."/>
            <person name="Park H.-J."/>
            <person name="Ramirez L."/>
            <person name="Alfaro M."/>
            <person name="Sun H."/>
            <person name="Tritt A."/>
            <person name="Yoshinaga Y."/>
            <person name="Zwiers L.-H."/>
            <person name="Turgeon B.G."/>
            <person name="Goodwin S.B."/>
            <person name="Spatafora J.W."/>
            <person name="Crous P.W."/>
            <person name="Grigoriev I.V."/>
        </authorList>
    </citation>
    <scope>NUCLEOTIDE SEQUENCE</scope>
    <source>
        <strain evidence="5">IPT5</strain>
    </source>
</reference>
<dbReference type="GO" id="GO:0016491">
    <property type="term" value="F:oxidoreductase activity"/>
    <property type="evidence" value="ECO:0007669"/>
    <property type="project" value="UniProtKB-KW"/>
</dbReference>
<dbReference type="Gene3D" id="1.10.1280.10">
    <property type="entry name" value="Di-copper center containing domain from catechol oxidase"/>
    <property type="match status" value="1"/>
</dbReference>
<dbReference type="OrthoDB" id="6132182at2759"/>
<dbReference type="PANTHER" id="PTHR11474">
    <property type="entry name" value="TYROSINASE FAMILY MEMBER"/>
    <property type="match status" value="1"/>
</dbReference>
<evidence type="ECO:0000313" key="5">
    <source>
        <dbReference type="EMBL" id="KAF2852574.1"/>
    </source>
</evidence>
<organism evidence="5 6">
    <name type="scientific">Plenodomus tracheiphilus IPT5</name>
    <dbReference type="NCBI Taxonomy" id="1408161"/>
    <lineage>
        <taxon>Eukaryota</taxon>
        <taxon>Fungi</taxon>
        <taxon>Dikarya</taxon>
        <taxon>Ascomycota</taxon>
        <taxon>Pezizomycotina</taxon>
        <taxon>Dothideomycetes</taxon>
        <taxon>Pleosporomycetidae</taxon>
        <taxon>Pleosporales</taxon>
        <taxon>Pleosporineae</taxon>
        <taxon>Leptosphaeriaceae</taxon>
        <taxon>Plenodomus</taxon>
    </lineage>
</organism>
<dbReference type="PANTHER" id="PTHR11474:SF125">
    <property type="entry name" value="N-ACETYL-6-HYDROXYTRYPTOPHAN OXIDASE IVOB-RELATED"/>
    <property type="match status" value="1"/>
</dbReference>
<dbReference type="Proteomes" id="UP000799423">
    <property type="component" value="Unassembled WGS sequence"/>
</dbReference>
<keyword evidence="2" id="KW-0560">Oxidoreductase</keyword>
<evidence type="ECO:0000256" key="2">
    <source>
        <dbReference type="ARBA" id="ARBA00023002"/>
    </source>
</evidence>
<dbReference type="InterPro" id="IPR008922">
    <property type="entry name" value="Di-copper_centre_dom_sf"/>
</dbReference>
<dbReference type="GO" id="GO:0046872">
    <property type="term" value="F:metal ion binding"/>
    <property type="evidence" value="ECO:0007669"/>
    <property type="project" value="UniProtKB-KW"/>
</dbReference>
<proteinExistence type="predicted"/>
<dbReference type="EMBL" id="MU006298">
    <property type="protein sequence ID" value="KAF2852574.1"/>
    <property type="molecule type" value="Genomic_DNA"/>
</dbReference>
<evidence type="ECO:0000256" key="1">
    <source>
        <dbReference type="ARBA" id="ARBA00022723"/>
    </source>
</evidence>
<evidence type="ECO:0000259" key="3">
    <source>
        <dbReference type="PROSITE" id="PS00497"/>
    </source>
</evidence>
<dbReference type="PROSITE" id="PS00498">
    <property type="entry name" value="TYROSINASE_2"/>
    <property type="match status" value="1"/>
</dbReference>
<accession>A0A6A7BAZ2</accession>
<feature type="domain" description="Tyrosinase copper-binding" evidence="4">
    <location>
        <begin position="309"/>
        <end position="320"/>
    </location>
</feature>
<sequence>MKIYNVLTATLAGPVGAVRFMEVDALAAEGMLKLGIHITENGYPSSKTCTLKNAAVRREWSTLSKTEKLDYINAVNCIAKKPARTPSAIAAGAKSRYDDLVVTHIQQSLSIHGTGNFLSWHRYFTWTFEQMLRNECGYQGYQPYYNWAWWAEDPKSSPFFDGSATSMSGDGEYIPGRNSSCFPWETPCYMKLEPGSGGGCVTSGPFKDWKINMGPLQTMLKIPGGLPPNPQVDGLGYNPRCLRRDISLQSSNETRDEAVSALIKNHPNIAEFQSVYQGEFAQGRMGVHTGGHYTIGGDAGSDFYNSPADPAFFPHHGMIDRVWWTWQNLDIKNRQNAIAGGTALGGGGANATLHDVITLGEHVGVPNITIGDAMSTMAGPFCYIYV</sequence>
<keyword evidence="1" id="KW-0479">Metal-binding</keyword>
<protein>
    <submittedName>
        <fullName evidence="5">Di-copper centre-containing protein</fullName>
    </submittedName>
</protein>
<dbReference type="PROSITE" id="PS00497">
    <property type="entry name" value="TYROSINASE_1"/>
    <property type="match status" value="1"/>
</dbReference>
<dbReference type="PRINTS" id="PR00092">
    <property type="entry name" value="TYROSINASE"/>
</dbReference>
<evidence type="ECO:0000313" key="6">
    <source>
        <dbReference type="Proteomes" id="UP000799423"/>
    </source>
</evidence>